<evidence type="ECO:0000313" key="3">
    <source>
        <dbReference type="Proteomes" id="UP000183015"/>
    </source>
</evidence>
<dbReference type="SUPFAM" id="SSF52540">
    <property type="entry name" value="P-loop containing nucleoside triphosphate hydrolases"/>
    <property type="match status" value="1"/>
</dbReference>
<evidence type="ECO:0000259" key="1">
    <source>
        <dbReference type="Pfam" id="PF03976"/>
    </source>
</evidence>
<dbReference type="GO" id="GO:0006797">
    <property type="term" value="P:polyphosphate metabolic process"/>
    <property type="evidence" value="ECO:0007669"/>
    <property type="project" value="InterPro"/>
</dbReference>
<evidence type="ECO:0000313" key="2">
    <source>
        <dbReference type="EMBL" id="SEL81342.1"/>
    </source>
</evidence>
<protein>
    <submittedName>
        <fullName evidence="2">Polyphosphate:nucleotide phosphotransferase, PPK2 family</fullName>
    </submittedName>
</protein>
<name>A0A1H7T8Y8_STRJI</name>
<dbReference type="Pfam" id="PF03976">
    <property type="entry name" value="PPK2"/>
    <property type="match status" value="1"/>
</dbReference>
<feature type="domain" description="Polyphosphate kinase-2-related" evidence="1">
    <location>
        <begin position="43"/>
        <end position="270"/>
    </location>
</feature>
<dbReference type="NCBIfam" id="TIGR03709">
    <property type="entry name" value="PPK2_rel_1"/>
    <property type="match status" value="1"/>
</dbReference>
<sequence>MGYKKQAKRIAEFIEPLRVEPGDRIRLAKDFDPGFRGGMKKKDGVELLHTGVELLAEYQARLAAQDTHGVLLCLQSLDAGGKDGTIRHVMSGVNPQGVHVSGFKVPSSEELDHDFLWRYAARLPARGDIAIFNRSHYEEVLVVRVHPENLDRQKLPPETRGPDLWQQRYRAINDWERHLSENGFRLVKIFLNLSKEEQRRRFLKRIDLPEKNWKFSAADIRERQYWHDYQKAFSEMLSATSTPWAPWYVVPADHKWFARICAAALLAHTLMDIDPDYPEVDKKTRKALLAAKLDLEDEAPEGAARDPYAEKRRDR</sequence>
<gene>
    <name evidence="2" type="ORF">SAMN05414137_113145</name>
</gene>
<dbReference type="InterPro" id="IPR027417">
    <property type="entry name" value="P-loop_NTPase"/>
</dbReference>
<dbReference type="PANTHER" id="PTHR34383">
    <property type="entry name" value="POLYPHOSPHATE:AMP PHOSPHOTRANSFERASE-RELATED"/>
    <property type="match status" value="1"/>
</dbReference>
<dbReference type="OrthoDB" id="9775224at2"/>
<dbReference type="AlphaFoldDB" id="A0A1H7T8Y8"/>
<reference evidence="3" key="1">
    <citation type="submission" date="2016-10" db="EMBL/GenBank/DDBJ databases">
        <authorList>
            <person name="Varghese N."/>
        </authorList>
    </citation>
    <scope>NUCLEOTIDE SEQUENCE [LARGE SCALE GENOMIC DNA]</scope>
    <source>
        <strain evidence="3">DSM 45096 / BCRC 16803 / CGMCC 4.1857 / CIP 109030 / JCM 12277 / KCTC 19219 / NBRC 100920 / 33214</strain>
    </source>
</reference>
<accession>A0A1H7T8Y8</accession>
<organism evidence="2 3">
    <name type="scientific">Streptacidiphilus jiangxiensis</name>
    <dbReference type="NCBI Taxonomy" id="235985"/>
    <lineage>
        <taxon>Bacteria</taxon>
        <taxon>Bacillati</taxon>
        <taxon>Actinomycetota</taxon>
        <taxon>Actinomycetes</taxon>
        <taxon>Kitasatosporales</taxon>
        <taxon>Streptomycetaceae</taxon>
        <taxon>Streptacidiphilus</taxon>
    </lineage>
</organism>
<proteinExistence type="predicted"/>
<dbReference type="Proteomes" id="UP000183015">
    <property type="component" value="Unassembled WGS sequence"/>
</dbReference>
<dbReference type="InterPro" id="IPR022488">
    <property type="entry name" value="PPK2-related"/>
</dbReference>
<keyword evidence="2" id="KW-0808">Transferase</keyword>
<dbReference type="RefSeq" id="WP_042444238.1">
    <property type="nucleotide sequence ID" value="NZ_BBPN01000006.1"/>
</dbReference>
<dbReference type="eggNOG" id="COG2326">
    <property type="taxonomic scope" value="Bacteria"/>
</dbReference>
<dbReference type="STRING" id="235985.SAMN05414137_113145"/>
<dbReference type="EMBL" id="FOAZ01000013">
    <property type="protein sequence ID" value="SEL81342.1"/>
    <property type="molecule type" value="Genomic_DNA"/>
</dbReference>
<keyword evidence="3" id="KW-1185">Reference proteome</keyword>
<dbReference type="InterPro" id="IPR022300">
    <property type="entry name" value="PPK2-rel_1"/>
</dbReference>
<dbReference type="Gene3D" id="3.40.50.300">
    <property type="entry name" value="P-loop containing nucleotide triphosphate hydrolases"/>
    <property type="match status" value="1"/>
</dbReference>
<dbReference type="GO" id="GO:0016776">
    <property type="term" value="F:phosphotransferase activity, phosphate group as acceptor"/>
    <property type="evidence" value="ECO:0007669"/>
    <property type="project" value="InterPro"/>
</dbReference>
<dbReference type="PANTHER" id="PTHR34383:SF3">
    <property type="entry name" value="POLYPHOSPHATE:AMP PHOSPHOTRANSFERASE"/>
    <property type="match status" value="1"/>
</dbReference>